<evidence type="ECO:0000256" key="1">
    <source>
        <dbReference type="RuleBase" id="RU363133"/>
    </source>
</evidence>
<keyword evidence="1" id="KW-0732">Signal</keyword>
<dbReference type="Proteomes" id="UP000694548">
    <property type="component" value="Chromosome sgr06"/>
</dbReference>
<keyword evidence="1" id="KW-0339">Growth factor</keyword>
<reference evidence="3" key="1">
    <citation type="submission" date="2014-08" db="EMBL/GenBank/DDBJ databases">
        <authorList>
            <person name="Senf B."/>
            <person name="Petzold A."/>
            <person name="Downie B.R."/>
            <person name="Koch P."/>
            <person name="Platzer M."/>
        </authorList>
    </citation>
    <scope>NUCLEOTIDE SEQUENCE [LARGE SCALE GENOMIC DNA]</scope>
    <source>
        <strain evidence="3">GRZ</strain>
    </source>
</reference>
<name>A0A8C6L1V3_NOTFU</name>
<keyword evidence="1" id="KW-1015">Disulfide bond</keyword>
<organism evidence="3 4">
    <name type="scientific">Nothobranchius furzeri</name>
    <name type="common">Turquoise killifish</name>
    <dbReference type="NCBI Taxonomy" id="105023"/>
    <lineage>
        <taxon>Eukaryota</taxon>
        <taxon>Metazoa</taxon>
        <taxon>Chordata</taxon>
        <taxon>Craniata</taxon>
        <taxon>Vertebrata</taxon>
        <taxon>Euteleostomi</taxon>
        <taxon>Actinopterygii</taxon>
        <taxon>Neopterygii</taxon>
        <taxon>Teleostei</taxon>
        <taxon>Neoteleostei</taxon>
        <taxon>Acanthomorphata</taxon>
        <taxon>Ovalentaria</taxon>
        <taxon>Atherinomorphae</taxon>
        <taxon>Cyprinodontiformes</taxon>
        <taxon>Nothobranchiidae</taxon>
        <taxon>Nothobranchius</taxon>
    </lineage>
</organism>
<feature type="chain" id="PRO_5034821093" description="Interleukin-12 subunit alpha" evidence="1">
    <location>
        <begin position="27"/>
        <end position="209"/>
    </location>
</feature>
<reference evidence="3" key="2">
    <citation type="submission" date="2025-08" db="UniProtKB">
        <authorList>
            <consortium name="Ensembl"/>
        </authorList>
    </citation>
    <scope>IDENTIFICATION</scope>
</reference>
<dbReference type="Gene3D" id="1.20.1250.10">
    <property type="match status" value="1"/>
</dbReference>
<dbReference type="GO" id="GO:0005125">
    <property type="term" value="F:cytokine activity"/>
    <property type="evidence" value="ECO:0007669"/>
    <property type="project" value="UniProtKB-KW"/>
</dbReference>
<dbReference type="SUPFAM" id="SSF47266">
    <property type="entry name" value="4-helical cytokines"/>
    <property type="match status" value="1"/>
</dbReference>
<comment type="subunit">
    <text evidence="1">Heterodimer with IL12B; disulfide-linked. The heterodimer is known as interleukin IL-12.</text>
</comment>
<dbReference type="InterPro" id="IPR004281">
    <property type="entry name" value="IL-12_alpha"/>
</dbReference>
<evidence type="ECO:0000313" key="4">
    <source>
        <dbReference type="Proteomes" id="UP000694548"/>
    </source>
</evidence>
<keyword evidence="2" id="KW-1133">Transmembrane helix</keyword>
<protein>
    <recommendedName>
        <fullName evidence="1">Interleukin-12 subunit alpha</fullName>
        <shortName evidence="1">IL-12A</shortName>
    </recommendedName>
</protein>
<sequence length="209" mass="23530">MLAVFWSADFASCVLMLTLNWRTSTGLPLPSPSTNEDVFCTSLFKTLLTSITDLLKTVSNHCFFYFILFSFILFTPSVFCSRRSCVTNSSCMMPSDLSFSESDCRRNIMKDLAYYGAAIHSYLQSPLHMPEKEAPPLNSILRVIQTLRTSCSSTANRGTDSSEVEASGLWQGDSFTNRQKMCKMMRGFHVRTITINRAMGYISSGDHRK</sequence>
<dbReference type="GeneTree" id="ENSGT00390000016906"/>
<keyword evidence="2" id="KW-0472">Membrane</keyword>
<gene>
    <name evidence="1" type="primary">IL12A</name>
</gene>
<comment type="similarity">
    <text evidence="1">Belongs to the IL-6 superfamily.</text>
</comment>
<feature type="transmembrane region" description="Helical" evidence="2">
    <location>
        <begin position="62"/>
        <end position="79"/>
    </location>
</feature>
<keyword evidence="2" id="KW-0812">Transmembrane</keyword>
<reference evidence="3" key="3">
    <citation type="submission" date="2025-09" db="UniProtKB">
        <authorList>
            <consortium name="Ensembl"/>
        </authorList>
    </citation>
    <scope>IDENTIFICATION</scope>
</reference>
<dbReference type="GO" id="GO:0005615">
    <property type="term" value="C:extracellular space"/>
    <property type="evidence" value="ECO:0007669"/>
    <property type="project" value="UniProtKB-KW"/>
</dbReference>
<dbReference type="Ensembl" id="ENSNFUT00015013302.1">
    <property type="protein sequence ID" value="ENSNFUP00015012665.1"/>
    <property type="gene ID" value="ENSNFUG00015006214.1"/>
</dbReference>
<dbReference type="GO" id="GO:0008083">
    <property type="term" value="F:growth factor activity"/>
    <property type="evidence" value="ECO:0007669"/>
    <property type="project" value="UniProtKB-KW"/>
</dbReference>
<dbReference type="Pfam" id="PF03039">
    <property type="entry name" value="IL12"/>
    <property type="match status" value="1"/>
</dbReference>
<dbReference type="GO" id="GO:0005143">
    <property type="term" value="F:interleukin-12 receptor binding"/>
    <property type="evidence" value="ECO:0007669"/>
    <property type="project" value="InterPro"/>
</dbReference>
<evidence type="ECO:0000256" key="2">
    <source>
        <dbReference type="SAM" id="Phobius"/>
    </source>
</evidence>
<keyword evidence="1" id="KW-0964">Secreted</keyword>
<keyword evidence="4" id="KW-1185">Reference proteome</keyword>
<evidence type="ECO:0000313" key="3">
    <source>
        <dbReference type="Ensembl" id="ENSNFUP00015012665.1"/>
    </source>
</evidence>
<feature type="signal peptide" evidence="1">
    <location>
        <begin position="1"/>
        <end position="26"/>
    </location>
</feature>
<comment type="subcellular location">
    <subcellularLocation>
        <location evidence="1">Secreted</location>
    </subcellularLocation>
</comment>
<dbReference type="InterPro" id="IPR009079">
    <property type="entry name" value="4_helix_cytokine-like_core"/>
</dbReference>
<dbReference type="AlphaFoldDB" id="A0A8C6L1V3"/>
<accession>A0A8C6L1V3</accession>
<proteinExistence type="inferred from homology"/>
<dbReference type="GO" id="GO:0006955">
    <property type="term" value="P:immune response"/>
    <property type="evidence" value="ECO:0007669"/>
    <property type="project" value="InterPro"/>
</dbReference>
<keyword evidence="1" id="KW-0202">Cytokine</keyword>